<dbReference type="AlphaFoldDB" id="A0A9W7X8S4"/>
<accession>A0A9W7X8S4</accession>
<reference evidence="1 2" key="1">
    <citation type="submission" date="2022-10" db="EMBL/GenBank/DDBJ databases">
        <title>WGS assembly of Paspalum vaginatum 540-79.</title>
        <authorList>
            <person name="Sun G."/>
            <person name="Wase N."/>
            <person name="Shu S."/>
            <person name="Jenkins J."/>
            <person name="Zhou B."/>
            <person name="Torres-Rodriguez J."/>
            <person name="Chen C."/>
            <person name="Sandor L."/>
            <person name="Plott C."/>
            <person name="Yoshinga Y."/>
            <person name="Daum C."/>
            <person name="Qi P."/>
            <person name="Barry K."/>
            <person name="Lipzen A."/>
            <person name="Berry L."/>
            <person name="Pedersen C."/>
            <person name="Gottilla T."/>
            <person name="Foltz A."/>
            <person name="Yu H."/>
            <person name="O'Malley R."/>
            <person name="Zhang C."/>
            <person name="Devos K."/>
            <person name="Sigmon B."/>
            <person name="Yu B."/>
            <person name="Obata T."/>
            <person name="Schmutz J."/>
            <person name="Schnable J."/>
        </authorList>
    </citation>
    <scope>NUCLEOTIDE SEQUENCE [LARGE SCALE GENOMIC DNA]</scope>
    <source>
        <strain evidence="2">cv. 540-79</strain>
    </source>
</reference>
<evidence type="ECO:0000313" key="1">
    <source>
        <dbReference type="EMBL" id="KAJ1253889.1"/>
    </source>
</evidence>
<dbReference type="Proteomes" id="UP001164776">
    <property type="component" value="Unassembled WGS sequence"/>
</dbReference>
<organism evidence="1 2">
    <name type="scientific">Paspalum vaginatum</name>
    <name type="common">seashore paspalum</name>
    <dbReference type="NCBI Taxonomy" id="158149"/>
    <lineage>
        <taxon>Eukaryota</taxon>
        <taxon>Viridiplantae</taxon>
        <taxon>Streptophyta</taxon>
        <taxon>Embryophyta</taxon>
        <taxon>Tracheophyta</taxon>
        <taxon>Spermatophyta</taxon>
        <taxon>Magnoliopsida</taxon>
        <taxon>Liliopsida</taxon>
        <taxon>Poales</taxon>
        <taxon>Poaceae</taxon>
        <taxon>PACMAD clade</taxon>
        <taxon>Panicoideae</taxon>
        <taxon>Andropogonodae</taxon>
        <taxon>Paspaleae</taxon>
        <taxon>Paspalinae</taxon>
        <taxon>Paspalum</taxon>
    </lineage>
</organism>
<name>A0A9W7X8S4_9POAL</name>
<dbReference type="EMBL" id="MU630535">
    <property type="protein sequence ID" value="KAJ1253889.1"/>
    <property type="molecule type" value="Genomic_DNA"/>
</dbReference>
<sequence length="38" mass="4395">MGICVFMFKITAVLKKVCCIQYPYGEKVYPKEKVLILP</sequence>
<proteinExistence type="predicted"/>
<protein>
    <submittedName>
        <fullName evidence="1">Uncharacterized protein</fullName>
    </submittedName>
</protein>
<gene>
    <name evidence="1" type="ORF">BS78_K159100</name>
</gene>
<keyword evidence="2" id="KW-1185">Reference proteome</keyword>
<comment type="caution">
    <text evidence="1">The sequence shown here is derived from an EMBL/GenBank/DDBJ whole genome shotgun (WGS) entry which is preliminary data.</text>
</comment>
<evidence type="ECO:0000313" key="2">
    <source>
        <dbReference type="Proteomes" id="UP001164776"/>
    </source>
</evidence>